<dbReference type="SUPFAM" id="SSF101941">
    <property type="entry name" value="NAC domain"/>
    <property type="match status" value="1"/>
</dbReference>
<keyword evidence="8" id="KW-1185">Reference proteome</keyword>
<dbReference type="InterPro" id="IPR003441">
    <property type="entry name" value="NAC-dom"/>
</dbReference>
<keyword evidence="2" id="KW-0805">Transcription regulation</keyword>
<dbReference type="EMBL" id="JAIWQS010000005">
    <property type="protein sequence ID" value="KAJ8765387.1"/>
    <property type="molecule type" value="Genomic_DNA"/>
</dbReference>
<dbReference type="AlphaFoldDB" id="A0AAV8TEV3"/>
<dbReference type="FunFam" id="2.170.150.80:FF:000002">
    <property type="entry name" value="Nac domain-containing protein 86"/>
    <property type="match status" value="1"/>
</dbReference>
<organism evidence="7 8">
    <name type="scientific">Erythroxylum novogranatense</name>
    <dbReference type="NCBI Taxonomy" id="1862640"/>
    <lineage>
        <taxon>Eukaryota</taxon>
        <taxon>Viridiplantae</taxon>
        <taxon>Streptophyta</taxon>
        <taxon>Embryophyta</taxon>
        <taxon>Tracheophyta</taxon>
        <taxon>Spermatophyta</taxon>
        <taxon>Magnoliopsida</taxon>
        <taxon>eudicotyledons</taxon>
        <taxon>Gunneridae</taxon>
        <taxon>Pentapetalae</taxon>
        <taxon>rosids</taxon>
        <taxon>fabids</taxon>
        <taxon>Malpighiales</taxon>
        <taxon>Erythroxylaceae</taxon>
        <taxon>Erythroxylum</taxon>
    </lineage>
</organism>
<dbReference type="Pfam" id="PF02365">
    <property type="entry name" value="NAM"/>
    <property type="match status" value="1"/>
</dbReference>
<name>A0AAV8TEV3_9ROSI</name>
<keyword evidence="5" id="KW-0539">Nucleus</keyword>
<gene>
    <name evidence="7" type="ORF">K2173_012084</name>
</gene>
<dbReference type="PANTHER" id="PTHR31744">
    <property type="entry name" value="PROTEIN CUP-SHAPED COTYLEDON 2-RELATED"/>
    <property type="match status" value="1"/>
</dbReference>
<feature type="domain" description="NAC" evidence="6">
    <location>
        <begin position="6"/>
        <end position="156"/>
    </location>
</feature>
<keyword evidence="4" id="KW-0804">Transcription</keyword>
<comment type="subcellular location">
    <subcellularLocation>
        <location evidence="1">Nucleus</location>
    </subcellularLocation>
</comment>
<dbReference type="PANTHER" id="PTHR31744:SF210">
    <property type="entry name" value="NAC DOMAIN-CONTAINING PROTEIN 86-LIKE"/>
    <property type="match status" value="1"/>
</dbReference>
<evidence type="ECO:0000256" key="2">
    <source>
        <dbReference type="ARBA" id="ARBA00023015"/>
    </source>
</evidence>
<accession>A0AAV8TEV3</accession>
<sequence>MGKTMLPPGFRFHPTDEELVKYYLKRKVLRKKLDPQVIGDIDIYKYAPWDLPNRSCLRTRDLKWFFFCPREKKYAGGTRQNRNTGLGYWKTTGKDRPVYYKSIVVGKIKTLVFHRGKAPKGDRTDWVMHEYRIEEKELADRGIDQDTYVLCVIFKKDGPGPKNGAQYGAPFKEEEWDDDEEEEEVNGRDFFPFIGGCTQSFATPGDPSSSHVTFPSVPENMSSFATPGDPSSSHVTFPSVPENMSSFATPGDPSSSHITFPSVPENMSLGPFASCPLETLPPVHHTMVCDTGANADNSPIVAEDEEILALLTMFTEEGGFVPEQIENKADSCHKVDNIQGNSSLDANDFYNELGDLGNLAGLDQTGSDVIPNWCYTTFSVDQSYGHDNLSFLELIDLEAPLDCSSEFNGYKEIDCGTAYSNNNCESGDLYHSSNAFSVPALSQVTDIPDDRPDQFESQVNKCRKEGGADEVL</sequence>
<evidence type="ECO:0000256" key="1">
    <source>
        <dbReference type="ARBA" id="ARBA00004123"/>
    </source>
</evidence>
<evidence type="ECO:0000259" key="6">
    <source>
        <dbReference type="PROSITE" id="PS51005"/>
    </source>
</evidence>
<dbReference type="GO" id="GO:0003677">
    <property type="term" value="F:DNA binding"/>
    <property type="evidence" value="ECO:0007669"/>
    <property type="project" value="UniProtKB-KW"/>
</dbReference>
<protein>
    <recommendedName>
        <fullName evidence="6">NAC domain-containing protein</fullName>
    </recommendedName>
</protein>
<comment type="caution">
    <text evidence="7">The sequence shown here is derived from an EMBL/GenBank/DDBJ whole genome shotgun (WGS) entry which is preliminary data.</text>
</comment>
<evidence type="ECO:0000256" key="3">
    <source>
        <dbReference type="ARBA" id="ARBA00023125"/>
    </source>
</evidence>
<dbReference type="Gene3D" id="2.170.150.80">
    <property type="entry name" value="NAC domain"/>
    <property type="match status" value="1"/>
</dbReference>
<evidence type="ECO:0000256" key="4">
    <source>
        <dbReference type="ARBA" id="ARBA00023163"/>
    </source>
</evidence>
<evidence type="ECO:0000313" key="7">
    <source>
        <dbReference type="EMBL" id="KAJ8765387.1"/>
    </source>
</evidence>
<reference evidence="7 8" key="1">
    <citation type="submission" date="2021-09" db="EMBL/GenBank/DDBJ databases">
        <title>Genomic insights and catalytic innovation underlie evolution of tropane alkaloids biosynthesis.</title>
        <authorList>
            <person name="Wang Y.-J."/>
            <person name="Tian T."/>
            <person name="Huang J.-P."/>
            <person name="Huang S.-X."/>
        </authorList>
    </citation>
    <scope>NUCLEOTIDE SEQUENCE [LARGE SCALE GENOMIC DNA]</scope>
    <source>
        <strain evidence="7">KIB-2018</strain>
        <tissue evidence="7">Leaf</tissue>
    </source>
</reference>
<dbReference type="GO" id="GO:0005634">
    <property type="term" value="C:nucleus"/>
    <property type="evidence" value="ECO:0007669"/>
    <property type="project" value="UniProtKB-SubCell"/>
</dbReference>
<evidence type="ECO:0000313" key="8">
    <source>
        <dbReference type="Proteomes" id="UP001159364"/>
    </source>
</evidence>
<keyword evidence="3" id="KW-0238">DNA-binding</keyword>
<dbReference type="GO" id="GO:0006355">
    <property type="term" value="P:regulation of DNA-templated transcription"/>
    <property type="evidence" value="ECO:0007669"/>
    <property type="project" value="InterPro"/>
</dbReference>
<dbReference type="InterPro" id="IPR036093">
    <property type="entry name" value="NAC_dom_sf"/>
</dbReference>
<evidence type="ECO:0000256" key="5">
    <source>
        <dbReference type="ARBA" id="ARBA00023242"/>
    </source>
</evidence>
<dbReference type="PROSITE" id="PS51005">
    <property type="entry name" value="NAC"/>
    <property type="match status" value="1"/>
</dbReference>
<dbReference type="Proteomes" id="UP001159364">
    <property type="component" value="Linkage Group LG05"/>
</dbReference>
<proteinExistence type="predicted"/>